<evidence type="ECO:0000313" key="1">
    <source>
        <dbReference type="EMBL" id="KAF1984435.1"/>
    </source>
</evidence>
<name>A0A6G1GU34_9PEZI</name>
<accession>A0A6G1GU34</accession>
<dbReference type="AlphaFoldDB" id="A0A6G1GU34"/>
<protein>
    <submittedName>
        <fullName evidence="1">Uncharacterized protein</fullName>
    </submittedName>
</protein>
<keyword evidence="2" id="KW-1185">Reference proteome</keyword>
<dbReference type="EMBL" id="ML977168">
    <property type="protein sequence ID" value="KAF1984435.1"/>
    <property type="molecule type" value="Genomic_DNA"/>
</dbReference>
<reference evidence="1" key="1">
    <citation type="journal article" date="2020" name="Stud. Mycol.">
        <title>101 Dothideomycetes genomes: a test case for predicting lifestyles and emergence of pathogens.</title>
        <authorList>
            <person name="Haridas S."/>
            <person name="Albert R."/>
            <person name="Binder M."/>
            <person name="Bloem J."/>
            <person name="Labutti K."/>
            <person name="Salamov A."/>
            <person name="Andreopoulos B."/>
            <person name="Baker S."/>
            <person name="Barry K."/>
            <person name="Bills G."/>
            <person name="Bluhm B."/>
            <person name="Cannon C."/>
            <person name="Castanera R."/>
            <person name="Culley D."/>
            <person name="Daum C."/>
            <person name="Ezra D."/>
            <person name="Gonzalez J."/>
            <person name="Henrissat B."/>
            <person name="Kuo A."/>
            <person name="Liang C."/>
            <person name="Lipzen A."/>
            <person name="Lutzoni F."/>
            <person name="Magnuson J."/>
            <person name="Mondo S."/>
            <person name="Nolan M."/>
            <person name="Ohm R."/>
            <person name="Pangilinan J."/>
            <person name="Park H.-J."/>
            <person name="Ramirez L."/>
            <person name="Alfaro M."/>
            <person name="Sun H."/>
            <person name="Tritt A."/>
            <person name="Yoshinaga Y."/>
            <person name="Zwiers L.-H."/>
            <person name="Turgeon B."/>
            <person name="Goodwin S."/>
            <person name="Spatafora J."/>
            <person name="Crous P."/>
            <person name="Grigoriev I."/>
        </authorList>
    </citation>
    <scope>NUCLEOTIDE SEQUENCE</scope>
    <source>
        <strain evidence="1">CBS 113979</strain>
    </source>
</reference>
<evidence type="ECO:0000313" key="2">
    <source>
        <dbReference type="Proteomes" id="UP000800041"/>
    </source>
</evidence>
<dbReference type="Proteomes" id="UP000800041">
    <property type="component" value="Unassembled WGS sequence"/>
</dbReference>
<sequence>MPTAQRVCNKSRTRPLLRSHILLAPSVPREGLAKLGAMEPQATNFSLALAFLRLALAYLRLVKDTFCPHSSLPAPACYEFCCLDVLCLLPSALITSTATVPINSFILPLNHP</sequence>
<gene>
    <name evidence="1" type="ORF">K402DRAFT_143979</name>
</gene>
<proteinExistence type="predicted"/>
<organism evidence="1 2">
    <name type="scientific">Aulographum hederae CBS 113979</name>
    <dbReference type="NCBI Taxonomy" id="1176131"/>
    <lineage>
        <taxon>Eukaryota</taxon>
        <taxon>Fungi</taxon>
        <taxon>Dikarya</taxon>
        <taxon>Ascomycota</taxon>
        <taxon>Pezizomycotina</taxon>
        <taxon>Dothideomycetes</taxon>
        <taxon>Pleosporomycetidae</taxon>
        <taxon>Aulographales</taxon>
        <taxon>Aulographaceae</taxon>
    </lineage>
</organism>